<dbReference type="InterPro" id="IPR036390">
    <property type="entry name" value="WH_DNA-bd_sf"/>
</dbReference>
<evidence type="ECO:0000256" key="2">
    <source>
        <dbReference type="ARBA" id="ARBA00023125"/>
    </source>
</evidence>
<dbReference type="PROSITE" id="PS50949">
    <property type="entry name" value="HTH_GNTR"/>
    <property type="match status" value="1"/>
</dbReference>
<dbReference type="CDD" id="cd07377">
    <property type="entry name" value="WHTH_GntR"/>
    <property type="match status" value="1"/>
</dbReference>
<evidence type="ECO:0000259" key="4">
    <source>
        <dbReference type="PROSITE" id="PS50949"/>
    </source>
</evidence>
<reference evidence="6" key="1">
    <citation type="journal article" date="2019" name="Int. J. Syst. Evol. Microbiol.">
        <title>The Global Catalogue of Microorganisms (GCM) 10K type strain sequencing project: providing services to taxonomists for standard genome sequencing and annotation.</title>
        <authorList>
            <consortium name="The Broad Institute Genomics Platform"/>
            <consortium name="The Broad Institute Genome Sequencing Center for Infectious Disease"/>
            <person name="Wu L."/>
            <person name="Ma J."/>
        </authorList>
    </citation>
    <scope>NUCLEOTIDE SEQUENCE [LARGE SCALE GENOMIC DNA]</scope>
    <source>
        <strain evidence="6">TBRC 1276</strain>
    </source>
</reference>
<sequence>MIDWAPDETVWEQMYDILRKRIETGEYKARNPIPSITHLEQEFGVARGTVRKVLGKLKDEGYLRAISGKGTFVLPRHERLRRLEEGDA</sequence>
<evidence type="ECO:0000256" key="3">
    <source>
        <dbReference type="ARBA" id="ARBA00023163"/>
    </source>
</evidence>
<comment type="caution">
    <text evidence="5">The sequence shown here is derived from an EMBL/GenBank/DDBJ whole genome shotgun (WGS) entry which is preliminary data.</text>
</comment>
<feature type="domain" description="HTH gntR-type" evidence="4">
    <location>
        <begin position="8"/>
        <end position="76"/>
    </location>
</feature>
<dbReference type="Gene3D" id="1.10.10.10">
    <property type="entry name" value="Winged helix-like DNA-binding domain superfamily/Winged helix DNA-binding domain"/>
    <property type="match status" value="1"/>
</dbReference>
<dbReference type="InterPro" id="IPR050679">
    <property type="entry name" value="Bact_HTH_transcr_reg"/>
</dbReference>
<keyword evidence="1" id="KW-0805">Transcription regulation</keyword>
<gene>
    <name evidence="5" type="ORF">ACFOY2_05650</name>
</gene>
<keyword evidence="3" id="KW-0804">Transcription</keyword>
<dbReference type="RefSeq" id="WP_379526832.1">
    <property type="nucleotide sequence ID" value="NZ_JBHSBI010000002.1"/>
</dbReference>
<evidence type="ECO:0000313" key="6">
    <source>
        <dbReference type="Proteomes" id="UP001595851"/>
    </source>
</evidence>
<evidence type="ECO:0000256" key="1">
    <source>
        <dbReference type="ARBA" id="ARBA00023015"/>
    </source>
</evidence>
<organism evidence="5 6">
    <name type="scientific">Nonomuraea purpurea</name>
    <dbReference type="NCBI Taxonomy" id="1849276"/>
    <lineage>
        <taxon>Bacteria</taxon>
        <taxon>Bacillati</taxon>
        <taxon>Actinomycetota</taxon>
        <taxon>Actinomycetes</taxon>
        <taxon>Streptosporangiales</taxon>
        <taxon>Streptosporangiaceae</taxon>
        <taxon>Nonomuraea</taxon>
    </lineage>
</organism>
<dbReference type="PRINTS" id="PR00035">
    <property type="entry name" value="HTHGNTR"/>
</dbReference>
<dbReference type="InterPro" id="IPR000524">
    <property type="entry name" value="Tscrpt_reg_HTH_GntR"/>
</dbReference>
<keyword evidence="2" id="KW-0238">DNA-binding</keyword>
<evidence type="ECO:0000313" key="5">
    <source>
        <dbReference type="EMBL" id="MFC4006695.1"/>
    </source>
</evidence>
<dbReference type="Proteomes" id="UP001595851">
    <property type="component" value="Unassembled WGS sequence"/>
</dbReference>
<dbReference type="SMART" id="SM00345">
    <property type="entry name" value="HTH_GNTR"/>
    <property type="match status" value="1"/>
</dbReference>
<accession>A0ABV8FY53</accession>
<dbReference type="Pfam" id="PF00392">
    <property type="entry name" value="GntR"/>
    <property type="match status" value="1"/>
</dbReference>
<proteinExistence type="predicted"/>
<dbReference type="InterPro" id="IPR036388">
    <property type="entry name" value="WH-like_DNA-bd_sf"/>
</dbReference>
<dbReference type="PANTHER" id="PTHR44846:SF1">
    <property type="entry name" value="MANNOSYL-D-GLYCERATE TRANSPORT_METABOLISM SYSTEM REPRESSOR MNGR-RELATED"/>
    <property type="match status" value="1"/>
</dbReference>
<protein>
    <submittedName>
        <fullName evidence="5">GntR family transcriptional regulator</fullName>
    </submittedName>
</protein>
<name>A0ABV8FY53_9ACTN</name>
<keyword evidence="6" id="KW-1185">Reference proteome</keyword>
<dbReference type="EMBL" id="JBHSBI010000002">
    <property type="protein sequence ID" value="MFC4006695.1"/>
    <property type="molecule type" value="Genomic_DNA"/>
</dbReference>
<dbReference type="PANTHER" id="PTHR44846">
    <property type="entry name" value="MANNOSYL-D-GLYCERATE TRANSPORT/METABOLISM SYSTEM REPRESSOR MNGR-RELATED"/>
    <property type="match status" value="1"/>
</dbReference>
<dbReference type="SUPFAM" id="SSF46785">
    <property type="entry name" value="Winged helix' DNA-binding domain"/>
    <property type="match status" value="1"/>
</dbReference>